<dbReference type="EMBL" id="AVOT02007229">
    <property type="protein sequence ID" value="MBW0483443.1"/>
    <property type="molecule type" value="Genomic_DNA"/>
</dbReference>
<reference evidence="2" key="1">
    <citation type="submission" date="2021-03" db="EMBL/GenBank/DDBJ databases">
        <title>Draft genome sequence of rust myrtle Austropuccinia psidii MF-1, a brazilian biotype.</title>
        <authorList>
            <person name="Quecine M.C."/>
            <person name="Pachon D.M.R."/>
            <person name="Bonatelli M.L."/>
            <person name="Correr F.H."/>
            <person name="Franceschini L.M."/>
            <person name="Leite T.F."/>
            <person name="Margarido G.R.A."/>
            <person name="Almeida C.A."/>
            <person name="Ferrarezi J.A."/>
            <person name="Labate C.A."/>
        </authorList>
    </citation>
    <scope>NUCLEOTIDE SEQUENCE</scope>
    <source>
        <strain evidence="2">MF-1</strain>
    </source>
</reference>
<proteinExistence type="predicted"/>
<feature type="compositionally biased region" description="Basic and acidic residues" evidence="1">
    <location>
        <begin position="69"/>
        <end position="84"/>
    </location>
</feature>
<organism evidence="2 3">
    <name type="scientific">Austropuccinia psidii MF-1</name>
    <dbReference type="NCBI Taxonomy" id="1389203"/>
    <lineage>
        <taxon>Eukaryota</taxon>
        <taxon>Fungi</taxon>
        <taxon>Dikarya</taxon>
        <taxon>Basidiomycota</taxon>
        <taxon>Pucciniomycotina</taxon>
        <taxon>Pucciniomycetes</taxon>
        <taxon>Pucciniales</taxon>
        <taxon>Sphaerophragmiaceae</taxon>
        <taxon>Austropuccinia</taxon>
    </lineage>
</organism>
<name>A0A9Q3GX16_9BASI</name>
<dbReference type="Proteomes" id="UP000765509">
    <property type="component" value="Unassembled WGS sequence"/>
</dbReference>
<evidence type="ECO:0000313" key="2">
    <source>
        <dbReference type="EMBL" id="MBW0483443.1"/>
    </source>
</evidence>
<gene>
    <name evidence="2" type="ORF">O181_023158</name>
</gene>
<comment type="caution">
    <text evidence="2">The sequence shown here is derived from an EMBL/GenBank/DDBJ whole genome shotgun (WGS) entry which is preliminary data.</text>
</comment>
<accession>A0A9Q3GX16</accession>
<protein>
    <submittedName>
        <fullName evidence="2">Uncharacterized protein</fullName>
    </submittedName>
</protein>
<sequence length="84" mass="9719">MANLTPNSQLSPYKRLNCLLSGNHEEREDIHLVQVRPNLTDENMEQPMSGPIISQSNFEGLTRQSSSKRWKDIPMKKHDCINRN</sequence>
<dbReference type="AlphaFoldDB" id="A0A9Q3GX16"/>
<keyword evidence="3" id="KW-1185">Reference proteome</keyword>
<evidence type="ECO:0000256" key="1">
    <source>
        <dbReference type="SAM" id="MobiDB-lite"/>
    </source>
</evidence>
<evidence type="ECO:0000313" key="3">
    <source>
        <dbReference type="Proteomes" id="UP000765509"/>
    </source>
</evidence>
<feature type="region of interest" description="Disordered" evidence="1">
    <location>
        <begin position="63"/>
        <end position="84"/>
    </location>
</feature>